<dbReference type="Pfam" id="PF02518">
    <property type="entry name" value="HATPase_c"/>
    <property type="match status" value="1"/>
</dbReference>
<keyword evidence="13" id="KW-0472">Membrane</keyword>
<dbReference type="Gene3D" id="1.10.287.130">
    <property type="match status" value="1"/>
</dbReference>
<evidence type="ECO:0000256" key="13">
    <source>
        <dbReference type="SAM" id="Phobius"/>
    </source>
</evidence>
<keyword evidence="17" id="KW-1185">Reference proteome</keyword>
<dbReference type="EC" id="2.7.13.3" evidence="3"/>
<evidence type="ECO:0000256" key="12">
    <source>
        <dbReference type="SAM" id="MobiDB-lite"/>
    </source>
</evidence>
<dbReference type="PROSITE" id="PS50109">
    <property type="entry name" value="HIS_KIN"/>
    <property type="match status" value="1"/>
</dbReference>
<dbReference type="SUPFAM" id="SSF47384">
    <property type="entry name" value="Homodimeric domain of signal transducing histidine kinase"/>
    <property type="match status" value="1"/>
</dbReference>
<protein>
    <recommendedName>
        <fullName evidence="3">histidine kinase</fullName>
        <ecNumber evidence="3">2.7.13.3</ecNumber>
    </recommendedName>
</protein>
<evidence type="ECO:0000256" key="9">
    <source>
        <dbReference type="ARBA" id="ARBA00022840"/>
    </source>
</evidence>
<dbReference type="CDD" id="cd00075">
    <property type="entry name" value="HATPase"/>
    <property type="match status" value="1"/>
</dbReference>
<dbReference type="Gene3D" id="1.20.5.1040">
    <property type="entry name" value="Sensor protein qsec"/>
    <property type="match status" value="1"/>
</dbReference>
<comment type="catalytic activity">
    <reaction evidence="1">
        <text>ATP + protein L-histidine = ADP + protein N-phospho-L-histidine.</text>
        <dbReference type="EC" id="2.7.13.3"/>
    </reaction>
</comment>
<dbReference type="InterPro" id="IPR005467">
    <property type="entry name" value="His_kinase_dom"/>
</dbReference>
<dbReference type="InterPro" id="IPR003661">
    <property type="entry name" value="HisK_dim/P_dom"/>
</dbReference>
<evidence type="ECO:0000256" key="8">
    <source>
        <dbReference type="ARBA" id="ARBA00022777"/>
    </source>
</evidence>
<dbReference type="SUPFAM" id="SSF55874">
    <property type="entry name" value="ATPase domain of HSP90 chaperone/DNA topoisomerase II/histidine kinase"/>
    <property type="match status" value="1"/>
</dbReference>
<dbReference type="PANTHER" id="PTHR45436">
    <property type="entry name" value="SENSOR HISTIDINE KINASE YKOH"/>
    <property type="match status" value="1"/>
</dbReference>
<reference evidence="17" key="1">
    <citation type="journal article" date="2019" name="Int. J. Syst. Evol. Microbiol.">
        <title>The Global Catalogue of Microorganisms (GCM) 10K type strain sequencing project: providing services to taxonomists for standard genome sequencing and annotation.</title>
        <authorList>
            <consortium name="The Broad Institute Genomics Platform"/>
            <consortium name="The Broad Institute Genome Sequencing Center for Infectious Disease"/>
            <person name="Wu L."/>
            <person name="Ma J."/>
        </authorList>
    </citation>
    <scope>NUCLEOTIDE SEQUENCE [LARGE SCALE GENOMIC DNA]</scope>
    <source>
        <strain evidence="17">CCUG 55609</strain>
    </source>
</reference>
<dbReference type="CDD" id="cd00082">
    <property type="entry name" value="HisKA"/>
    <property type="match status" value="1"/>
</dbReference>
<dbReference type="GO" id="GO:0005524">
    <property type="term" value="F:ATP binding"/>
    <property type="evidence" value="ECO:0007669"/>
    <property type="project" value="UniProtKB-KW"/>
</dbReference>
<keyword evidence="9 16" id="KW-0067">ATP-binding</keyword>
<dbReference type="SMART" id="SM00387">
    <property type="entry name" value="HATPase_c"/>
    <property type="match status" value="1"/>
</dbReference>
<keyword evidence="8" id="KW-0418">Kinase</keyword>
<feature type="transmembrane region" description="Helical" evidence="13">
    <location>
        <begin position="152"/>
        <end position="174"/>
    </location>
</feature>
<evidence type="ECO:0000256" key="11">
    <source>
        <dbReference type="ARBA" id="ARBA00023012"/>
    </source>
</evidence>
<evidence type="ECO:0000256" key="7">
    <source>
        <dbReference type="ARBA" id="ARBA00022741"/>
    </source>
</evidence>
<dbReference type="Pfam" id="PF00672">
    <property type="entry name" value="HAMP"/>
    <property type="match status" value="1"/>
</dbReference>
<dbReference type="RefSeq" id="WP_374836266.1">
    <property type="nucleotide sequence ID" value="NZ_JBHEEW010000002.1"/>
</dbReference>
<evidence type="ECO:0000256" key="4">
    <source>
        <dbReference type="ARBA" id="ARBA00022553"/>
    </source>
</evidence>
<evidence type="ECO:0000313" key="17">
    <source>
        <dbReference type="Proteomes" id="UP001597173"/>
    </source>
</evidence>
<feature type="region of interest" description="Disordered" evidence="12">
    <location>
        <begin position="430"/>
        <end position="453"/>
    </location>
</feature>
<evidence type="ECO:0000256" key="6">
    <source>
        <dbReference type="ARBA" id="ARBA00022692"/>
    </source>
</evidence>
<dbReference type="PROSITE" id="PS50885">
    <property type="entry name" value="HAMP"/>
    <property type="match status" value="1"/>
</dbReference>
<keyword evidence="11" id="KW-0902">Two-component regulatory system</keyword>
<comment type="caution">
    <text evidence="16">The sequence shown here is derived from an EMBL/GenBank/DDBJ whole genome shotgun (WGS) entry which is preliminary data.</text>
</comment>
<dbReference type="InterPro" id="IPR003594">
    <property type="entry name" value="HATPase_dom"/>
</dbReference>
<evidence type="ECO:0000256" key="10">
    <source>
        <dbReference type="ARBA" id="ARBA00022989"/>
    </source>
</evidence>
<keyword evidence="4" id="KW-0597">Phosphoprotein</keyword>
<keyword evidence="10 13" id="KW-1133">Transmembrane helix</keyword>
<name>A0ABW3Z1R3_MYCRA</name>
<evidence type="ECO:0000313" key="16">
    <source>
        <dbReference type="EMBL" id="MFD1330082.1"/>
    </source>
</evidence>
<dbReference type="Gene3D" id="3.30.565.10">
    <property type="entry name" value="Histidine kinase-like ATPase, C-terminal domain"/>
    <property type="match status" value="1"/>
</dbReference>
<comment type="subcellular location">
    <subcellularLocation>
        <location evidence="2">Membrane</location>
        <topology evidence="2">Multi-pass membrane protein</topology>
    </subcellularLocation>
</comment>
<dbReference type="CDD" id="cd06225">
    <property type="entry name" value="HAMP"/>
    <property type="match status" value="1"/>
</dbReference>
<dbReference type="SMART" id="SM00304">
    <property type="entry name" value="HAMP"/>
    <property type="match status" value="1"/>
</dbReference>
<evidence type="ECO:0000256" key="5">
    <source>
        <dbReference type="ARBA" id="ARBA00022679"/>
    </source>
</evidence>
<keyword evidence="6 13" id="KW-0812">Transmembrane</keyword>
<dbReference type="PANTHER" id="PTHR45436:SF14">
    <property type="entry name" value="SENSOR PROTEIN QSEC"/>
    <property type="match status" value="1"/>
</dbReference>
<feature type="domain" description="Histidine kinase" evidence="14">
    <location>
        <begin position="235"/>
        <end position="424"/>
    </location>
</feature>
<evidence type="ECO:0000256" key="3">
    <source>
        <dbReference type="ARBA" id="ARBA00012438"/>
    </source>
</evidence>
<dbReference type="InterPro" id="IPR003660">
    <property type="entry name" value="HAMP_dom"/>
</dbReference>
<dbReference type="EMBL" id="JBHTNF010000017">
    <property type="protein sequence ID" value="MFD1330082.1"/>
    <property type="molecule type" value="Genomic_DNA"/>
</dbReference>
<dbReference type="Pfam" id="PF00512">
    <property type="entry name" value="HisKA"/>
    <property type="match status" value="1"/>
</dbReference>
<evidence type="ECO:0000259" key="15">
    <source>
        <dbReference type="PROSITE" id="PS50885"/>
    </source>
</evidence>
<keyword evidence="5" id="KW-0808">Transferase</keyword>
<evidence type="ECO:0000256" key="1">
    <source>
        <dbReference type="ARBA" id="ARBA00000085"/>
    </source>
</evidence>
<dbReference type="InterPro" id="IPR050428">
    <property type="entry name" value="TCS_sensor_his_kinase"/>
</dbReference>
<dbReference type="InterPro" id="IPR036097">
    <property type="entry name" value="HisK_dim/P_sf"/>
</dbReference>
<dbReference type="SMART" id="SM00388">
    <property type="entry name" value="HisKA"/>
    <property type="match status" value="1"/>
</dbReference>
<gene>
    <name evidence="16" type="ORF">ACFQ33_19515</name>
</gene>
<dbReference type="Proteomes" id="UP001597173">
    <property type="component" value="Unassembled WGS sequence"/>
</dbReference>
<sequence>MRAPRSLQWRLSLWLGIGMALLWLATALVTIRNLRHELDMVFDSALEETAQRLLPLAVLDIIGREDDGVTSQKIATLRTHDEYFTYVVRDDKGNVLLRSHGADDATFPPYSGMGFVNSPTHRIYFDAALQGTVTIAVAEPLAHRRAVGNQTFIGLMLAFGPLVVLSLLGVWVIVRVSVAPIRAFRTGIEQRGGGDLSPLPAVDLPSEIEPVAEALNSLLDRLRRVLEAERSFTASSAHELRTPVAAALAQTQRLISESTDPATLDRATQIETALRRLARLSEKLMHLARAEGGRLRLEQAADIAPVLRMVAKEMAKGTADRIELGLPPGPVLSRMDPDAFAILSRNLIENALKHGAHDDPIHVALSEDGVLVVTNAGPAVPPETLARLTRPFERGDTRASGSGLGLAIAKAIASGVGGKLTLTSPLPGQTGGFEARFHPNPNGPRKSAKGVFS</sequence>
<organism evidence="16 17">
    <name type="scientific">Mycoplana ramosa</name>
    <name type="common">Mycoplana bullata</name>
    <dbReference type="NCBI Taxonomy" id="40837"/>
    <lineage>
        <taxon>Bacteria</taxon>
        <taxon>Pseudomonadati</taxon>
        <taxon>Pseudomonadota</taxon>
        <taxon>Alphaproteobacteria</taxon>
        <taxon>Hyphomicrobiales</taxon>
        <taxon>Rhizobiaceae</taxon>
        <taxon>Mycoplana</taxon>
    </lineage>
</organism>
<evidence type="ECO:0000259" key="14">
    <source>
        <dbReference type="PROSITE" id="PS50109"/>
    </source>
</evidence>
<keyword evidence="7" id="KW-0547">Nucleotide-binding</keyword>
<dbReference type="InterPro" id="IPR036890">
    <property type="entry name" value="HATPase_C_sf"/>
</dbReference>
<accession>A0ABW3Z1R3</accession>
<feature type="domain" description="HAMP" evidence="15">
    <location>
        <begin position="175"/>
        <end position="227"/>
    </location>
</feature>
<evidence type="ECO:0000256" key="2">
    <source>
        <dbReference type="ARBA" id="ARBA00004141"/>
    </source>
</evidence>
<feature type="transmembrane region" description="Helical" evidence="13">
    <location>
        <begin position="12"/>
        <end position="31"/>
    </location>
</feature>
<proteinExistence type="predicted"/>
<dbReference type="InterPro" id="IPR013727">
    <property type="entry name" value="2CSK_N"/>
</dbReference>
<dbReference type="Pfam" id="PF08521">
    <property type="entry name" value="2CSK_N"/>
    <property type="match status" value="1"/>
</dbReference>